<dbReference type="Gene3D" id="2.70.50.60">
    <property type="entry name" value="abc- transporter (atp binding component) like domain"/>
    <property type="match status" value="1"/>
</dbReference>
<keyword evidence="4" id="KW-0067">ATP-binding</keyword>
<evidence type="ECO:0000256" key="4">
    <source>
        <dbReference type="ARBA" id="ARBA00022840"/>
    </source>
</evidence>
<dbReference type="InterPro" id="IPR029439">
    <property type="entry name" value="Wzt_C"/>
</dbReference>
<protein>
    <submittedName>
        <fullName evidence="6">O-antigen export system</fullName>
    </submittedName>
</protein>
<dbReference type="HOGENOM" id="CLU_000604_101_1_0"/>
<dbReference type="InterPro" id="IPR003593">
    <property type="entry name" value="AAA+_ATPase"/>
</dbReference>
<dbReference type="Proteomes" id="UP000030661">
    <property type="component" value="Unassembled WGS sequence"/>
</dbReference>
<comment type="similarity">
    <text evidence="1">Belongs to the ABC transporter superfamily.</text>
</comment>
<evidence type="ECO:0000256" key="1">
    <source>
        <dbReference type="ARBA" id="ARBA00005417"/>
    </source>
</evidence>
<evidence type="ECO:0000256" key="2">
    <source>
        <dbReference type="ARBA" id="ARBA00022448"/>
    </source>
</evidence>
<dbReference type="PANTHER" id="PTHR46743">
    <property type="entry name" value="TEICHOIC ACIDS EXPORT ATP-BINDING PROTEIN TAGH"/>
    <property type="match status" value="1"/>
</dbReference>
<name>A0A081C385_VECG1</name>
<evidence type="ECO:0000313" key="7">
    <source>
        <dbReference type="Proteomes" id="UP000030661"/>
    </source>
</evidence>
<dbReference type="EMBL" id="DF820469">
    <property type="protein sequence ID" value="GAK59040.1"/>
    <property type="molecule type" value="Genomic_DNA"/>
</dbReference>
<dbReference type="Pfam" id="PF14524">
    <property type="entry name" value="Wzt_C"/>
    <property type="match status" value="1"/>
</dbReference>
<dbReference type="GO" id="GO:0016020">
    <property type="term" value="C:membrane"/>
    <property type="evidence" value="ECO:0007669"/>
    <property type="project" value="InterPro"/>
</dbReference>
<accession>A0A081C385</accession>
<dbReference type="PANTHER" id="PTHR46743:SF2">
    <property type="entry name" value="TEICHOIC ACIDS EXPORT ATP-BINDING PROTEIN TAGH"/>
    <property type="match status" value="1"/>
</dbReference>
<dbReference type="InterPro" id="IPR015860">
    <property type="entry name" value="ABC_transpr_TagH-like"/>
</dbReference>
<dbReference type="Pfam" id="PF00005">
    <property type="entry name" value="ABC_tran"/>
    <property type="match status" value="1"/>
</dbReference>
<dbReference type="GO" id="GO:0005524">
    <property type="term" value="F:ATP binding"/>
    <property type="evidence" value="ECO:0007669"/>
    <property type="project" value="UniProtKB-KW"/>
</dbReference>
<dbReference type="InterPro" id="IPR027417">
    <property type="entry name" value="P-loop_NTPase"/>
</dbReference>
<feature type="domain" description="ABC transporter" evidence="5">
    <location>
        <begin position="33"/>
        <end position="252"/>
    </location>
</feature>
<keyword evidence="2" id="KW-0813">Transport</keyword>
<reference evidence="6" key="1">
    <citation type="journal article" date="2015" name="PeerJ">
        <title>First genomic representation of candidate bacterial phylum KSB3 points to enhanced environmental sensing as a trigger of wastewater bulking.</title>
        <authorList>
            <person name="Sekiguchi Y."/>
            <person name="Ohashi A."/>
            <person name="Parks D.H."/>
            <person name="Yamauchi T."/>
            <person name="Tyson G.W."/>
            <person name="Hugenholtz P."/>
        </authorList>
    </citation>
    <scope>NUCLEOTIDE SEQUENCE [LARGE SCALE GENOMIC DNA]</scope>
</reference>
<dbReference type="PROSITE" id="PS50893">
    <property type="entry name" value="ABC_TRANSPORTER_2"/>
    <property type="match status" value="1"/>
</dbReference>
<evidence type="ECO:0000313" key="6">
    <source>
        <dbReference type="EMBL" id="GAK59040.1"/>
    </source>
</evidence>
<dbReference type="GO" id="GO:0016887">
    <property type="term" value="F:ATP hydrolysis activity"/>
    <property type="evidence" value="ECO:0007669"/>
    <property type="project" value="InterPro"/>
</dbReference>
<organism evidence="6">
    <name type="scientific">Vecturithrix granuli</name>
    <dbReference type="NCBI Taxonomy" id="1499967"/>
    <lineage>
        <taxon>Bacteria</taxon>
        <taxon>Candidatus Moduliflexota</taxon>
        <taxon>Candidatus Vecturitrichia</taxon>
        <taxon>Candidatus Vecturitrichales</taxon>
        <taxon>Candidatus Vecturitrichaceae</taxon>
        <taxon>Candidatus Vecturithrix</taxon>
    </lineage>
</organism>
<dbReference type="SUPFAM" id="SSF52540">
    <property type="entry name" value="P-loop containing nucleoside triphosphate hydrolases"/>
    <property type="match status" value="1"/>
</dbReference>
<keyword evidence="7" id="KW-1185">Reference proteome</keyword>
<dbReference type="AlphaFoldDB" id="A0A081C385"/>
<evidence type="ECO:0000259" key="5">
    <source>
        <dbReference type="PROSITE" id="PS50893"/>
    </source>
</evidence>
<dbReference type="GO" id="GO:0140359">
    <property type="term" value="F:ABC-type transporter activity"/>
    <property type="evidence" value="ECO:0007669"/>
    <property type="project" value="InterPro"/>
</dbReference>
<dbReference type="STRING" id="1499967.U27_06016"/>
<sequence length="412" mass="46938">MYAIKVENIAKSFKLRSRHKHHTTLKTMLVNLLKGKHLTMEEREFWALRNVSFEIPKGITLGIIGSNGSGKSTLLKLIAGIHRPTSGGIATNGRISALIELGAGFHPEFTGRENIFINGIILGLTRKQIQQKLDDIIQFSELDDFIDSPVKTYSSGMYMRLAFAIAVAVDPNILLIDEILSVGDASFQKKCQNRINTFKADGKTIVIVTHDLSALERYCERVLWLDHGELQAYGDVQSVMQMYLEHVANQQRANLLDEHEQDASGQSKSSRRKRWGSREVELNSVEMFNGSKTPCYLYKTGDKMTIEILYKAYRPVYDPVFGVGIFRDDDTYCYGTNTHIENITIPRIEGEGKVRFCIDRLDLTEGKYLLDVAVHEKDGTPYDYQTRAYSFEVMSMIKDVGVYRPLHRWEFE</sequence>
<dbReference type="InterPro" id="IPR003439">
    <property type="entry name" value="ABC_transporter-like_ATP-bd"/>
</dbReference>
<dbReference type="CDD" id="cd10147">
    <property type="entry name" value="Wzt_C-like"/>
    <property type="match status" value="1"/>
</dbReference>
<dbReference type="CDD" id="cd03220">
    <property type="entry name" value="ABC_KpsT_Wzt"/>
    <property type="match status" value="1"/>
</dbReference>
<dbReference type="InterPro" id="IPR050683">
    <property type="entry name" value="Bact_Polysacc_Export_ATP-bd"/>
</dbReference>
<dbReference type="SMART" id="SM00382">
    <property type="entry name" value="AAA"/>
    <property type="match status" value="1"/>
</dbReference>
<keyword evidence="3" id="KW-0547">Nucleotide-binding</keyword>
<dbReference type="Gene3D" id="3.40.50.300">
    <property type="entry name" value="P-loop containing nucleotide triphosphate hydrolases"/>
    <property type="match status" value="1"/>
</dbReference>
<gene>
    <name evidence="6" type="ORF">U27_06016</name>
</gene>
<proteinExistence type="inferred from homology"/>
<dbReference type="eggNOG" id="COG1134">
    <property type="taxonomic scope" value="Bacteria"/>
</dbReference>
<evidence type="ECO:0000256" key="3">
    <source>
        <dbReference type="ARBA" id="ARBA00022741"/>
    </source>
</evidence>